<dbReference type="InterPro" id="IPR039748">
    <property type="entry name" value="RPC3"/>
</dbReference>
<evidence type="ECO:0000256" key="5">
    <source>
        <dbReference type="ARBA" id="ARBA00023163"/>
    </source>
</evidence>
<comment type="similarity">
    <text evidence="2 8">Belongs to the RNA polymerase beta chain family.</text>
</comment>
<dbReference type="Pfam" id="PF08221">
    <property type="entry name" value="HTH_9"/>
    <property type="match status" value="1"/>
</dbReference>
<dbReference type="Gene3D" id="1.10.10.10">
    <property type="entry name" value="Winged helix-like DNA-binding domain superfamily/Winged helix DNA-binding domain"/>
    <property type="match status" value="2"/>
</dbReference>
<protein>
    <recommendedName>
        <fullName evidence="8">DNA-directed RNA polymerase III subunit RPC3</fullName>
        <shortName evidence="8">RNA polymerase III subunit C3</shortName>
    </recommendedName>
</protein>
<evidence type="ECO:0000259" key="10">
    <source>
        <dbReference type="Pfam" id="PF05645"/>
    </source>
</evidence>
<dbReference type="Proteomes" id="UP000244855">
    <property type="component" value="Unassembled WGS sequence"/>
</dbReference>
<evidence type="ECO:0000256" key="3">
    <source>
        <dbReference type="ARBA" id="ARBA00011206"/>
    </source>
</evidence>
<organism evidence="13 14">
    <name type="scientific">Periconia macrospinosa</name>
    <dbReference type="NCBI Taxonomy" id="97972"/>
    <lineage>
        <taxon>Eukaryota</taxon>
        <taxon>Fungi</taxon>
        <taxon>Dikarya</taxon>
        <taxon>Ascomycota</taxon>
        <taxon>Pezizomycotina</taxon>
        <taxon>Dothideomycetes</taxon>
        <taxon>Pleosporomycetidae</taxon>
        <taxon>Pleosporales</taxon>
        <taxon>Massarineae</taxon>
        <taxon>Periconiaceae</taxon>
        <taxon>Periconia</taxon>
    </lineage>
</organism>
<feature type="compositionally biased region" description="Polar residues" evidence="9">
    <location>
        <begin position="158"/>
        <end position="173"/>
    </location>
</feature>
<gene>
    <name evidence="13" type="ORF">DM02DRAFT_645847</name>
</gene>
<evidence type="ECO:0000256" key="8">
    <source>
        <dbReference type="RuleBase" id="RU367076"/>
    </source>
</evidence>
<dbReference type="Pfam" id="PF22536">
    <property type="entry name" value="WHD_POLR3C"/>
    <property type="match status" value="1"/>
</dbReference>
<comment type="subunit">
    <text evidence="3 8">Component of the RNA polymerase III (Pol III) complex consisting of 17 subunits.</text>
</comment>
<dbReference type="GO" id="GO:0003697">
    <property type="term" value="F:single-stranded DNA binding"/>
    <property type="evidence" value="ECO:0007669"/>
    <property type="project" value="UniProtKB-UniRule"/>
</dbReference>
<dbReference type="GO" id="GO:0006351">
    <property type="term" value="P:DNA-templated transcription"/>
    <property type="evidence" value="ECO:0007669"/>
    <property type="project" value="InterPro"/>
</dbReference>
<evidence type="ECO:0000259" key="11">
    <source>
        <dbReference type="Pfam" id="PF08221"/>
    </source>
</evidence>
<dbReference type="InterPro" id="IPR055207">
    <property type="entry name" value="POLR3C_WHD"/>
</dbReference>
<evidence type="ECO:0000256" key="7">
    <source>
        <dbReference type="ARBA" id="ARBA00025127"/>
    </source>
</evidence>
<evidence type="ECO:0000256" key="9">
    <source>
        <dbReference type="SAM" id="MobiDB-lite"/>
    </source>
</evidence>
<feature type="domain" description="RNA polymerase III subunit RPC82-related helix-turn-helix" evidence="11">
    <location>
        <begin position="13"/>
        <end position="71"/>
    </location>
</feature>
<keyword evidence="14" id="KW-1185">Reference proteome</keyword>
<dbReference type="PANTHER" id="PTHR12949:SF0">
    <property type="entry name" value="DNA-DIRECTED RNA POLYMERASE III SUBUNIT RPC3"/>
    <property type="match status" value="1"/>
</dbReference>
<dbReference type="Pfam" id="PF05645">
    <property type="entry name" value="RNA_pol_Rpc82"/>
    <property type="match status" value="1"/>
</dbReference>
<comment type="function">
    <text evidence="7 8">DNA-dependent RNA polymerase catalyzes the transcription of DNA into RNA using the four ribonucleoside triphosphates as substrates. Specific core component of RNA polymerase III which synthesizes small RNAs, such as 5S rRNA and tRNAs.</text>
</comment>
<proteinExistence type="inferred from homology"/>
<feature type="domain" description="RNA polymerase III Rpc82 C -terminal" evidence="10">
    <location>
        <begin position="199"/>
        <end position="480"/>
    </location>
</feature>
<keyword evidence="4 8" id="KW-0240">DNA-directed RNA polymerase</keyword>
<feature type="region of interest" description="Disordered" evidence="9">
    <location>
        <begin position="275"/>
        <end position="297"/>
    </location>
</feature>
<reference evidence="13 14" key="1">
    <citation type="journal article" date="2018" name="Sci. Rep.">
        <title>Comparative genomics provides insights into the lifestyle and reveals functional heterogeneity of dark septate endophytic fungi.</title>
        <authorList>
            <person name="Knapp D.G."/>
            <person name="Nemeth J.B."/>
            <person name="Barry K."/>
            <person name="Hainaut M."/>
            <person name="Henrissat B."/>
            <person name="Johnson J."/>
            <person name="Kuo A."/>
            <person name="Lim J.H.P."/>
            <person name="Lipzen A."/>
            <person name="Nolan M."/>
            <person name="Ohm R.A."/>
            <person name="Tamas L."/>
            <person name="Grigoriev I.V."/>
            <person name="Spatafora J.W."/>
            <person name="Nagy L.G."/>
            <person name="Kovacs G.M."/>
        </authorList>
    </citation>
    <scope>NUCLEOTIDE SEQUENCE [LARGE SCALE GENOMIC DNA]</scope>
    <source>
        <strain evidence="13 14">DSE2036</strain>
    </source>
</reference>
<evidence type="ECO:0000256" key="2">
    <source>
        <dbReference type="ARBA" id="ARBA00006835"/>
    </source>
</evidence>
<evidence type="ECO:0000313" key="14">
    <source>
        <dbReference type="Proteomes" id="UP000244855"/>
    </source>
</evidence>
<accession>A0A2V1D909</accession>
<sequence length="654" mass="74549">MSYTQRETPVLAELCSFLVQDIYGELASRVYSILARYGRQNLHQLVKASYLNRRQITLGLVTLVQSHLVFHSSPVSAVTAYEIDWQQSYALVRFGRVVKMVEDRFGKNASAIVGNLLEHGHTRIGDLKNAFFPPQDPIEDSEDEGVNGAGTKRKRTNGTHVNGTDTKVNGMSNGSLDEADHGAGDKLYLKTVDEFYDAIQLLMQQGWIMRVDETQYLSPGDFDQVALTQVLDARWNGQMPSGTKDKGIVAREVLAQKRSTRDAWAEPPQFATRKRKVNNRDHEQPNKRLKVNGANGWASSGGDGDFSAAEEQMPIRINREKIAVAMRTEQLVRLVEQRLGPTTARIYQIMLRCVESQVRRCFEEWPDPPIDSKKKDDEPPSPPCLYLVTAHDVEKQSKDFDICEGLDPHAVSKITGRSLDKSYKMEDPVDPIDLGHHERLQLIHAHIENLARDPFHFATWHSRAGHSQWQIEFEDIAKSLIQHEIENTVSAKKPQLGLKLIRALKKKGRLDERQIGIAMMMTAPDIRAVVNDLAVQGFIQTQEVPKVDRREAKHSIHLVWYDRQRAREKLLHDTYKGMIRIIQRIAFEKEKVQAVLEKAERTDVRGNESRFLGRDELDMLNSWKEVEERLLLQLFREDDLVAVLRDFCGPLVSA</sequence>
<dbReference type="STRING" id="97972.A0A2V1D909"/>
<dbReference type="InterPro" id="IPR008806">
    <property type="entry name" value="RNA_pol_III_Rpc82_C"/>
</dbReference>
<evidence type="ECO:0000256" key="6">
    <source>
        <dbReference type="ARBA" id="ARBA00023242"/>
    </source>
</evidence>
<name>A0A2V1D909_9PLEO</name>
<evidence type="ECO:0000313" key="13">
    <source>
        <dbReference type="EMBL" id="PVH94580.1"/>
    </source>
</evidence>
<dbReference type="OrthoDB" id="272392at2759"/>
<dbReference type="InterPro" id="IPR013197">
    <property type="entry name" value="RNA_pol_III_RPC82-rel_HTH"/>
</dbReference>
<evidence type="ECO:0000256" key="4">
    <source>
        <dbReference type="ARBA" id="ARBA00022478"/>
    </source>
</evidence>
<dbReference type="AlphaFoldDB" id="A0A2V1D909"/>
<keyword evidence="6 8" id="KW-0539">Nucleus</keyword>
<feature type="region of interest" description="Disordered" evidence="9">
    <location>
        <begin position="136"/>
        <end position="173"/>
    </location>
</feature>
<dbReference type="GO" id="GO:0005666">
    <property type="term" value="C:RNA polymerase III complex"/>
    <property type="evidence" value="ECO:0007669"/>
    <property type="project" value="UniProtKB-UniRule"/>
</dbReference>
<dbReference type="InterPro" id="IPR036388">
    <property type="entry name" value="WH-like_DNA-bd_sf"/>
</dbReference>
<dbReference type="PANTHER" id="PTHR12949">
    <property type="entry name" value="RNA POLYMERASE III DNA DIRECTED -RELATED"/>
    <property type="match status" value="1"/>
</dbReference>
<feature type="domain" description="DNA-directed RNA polymerase III subunit RPC3 winged-helix" evidence="12">
    <location>
        <begin position="486"/>
        <end position="558"/>
    </location>
</feature>
<keyword evidence="5 8" id="KW-0804">Transcription</keyword>
<evidence type="ECO:0000256" key="1">
    <source>
        <dbReference type="ARBA" id="ARBA00004123"/>
    </source>
</evidence>
<evidence type="ECO:0000259" key="12">
    <source>
        <dbReference type="Pfam" id="PF22536"/>
    </source>
</evidence>
<comment type="subcellular location">
    <subcellularLocation>
        <location evidence="1 8">Nucleus</location>
    </subcellularLocation>
</comment>
<dbReference type="EMBL" id="KZ805528">
    <property type="protein sequence ID" value="PVH94580.1"/>
    <property type="molecule type" value="Genomic_DNA"/>
</dbReference>